<dbReference type="AlphaFoldDB" id="A0AAJ5ZEG9"/>
<dbReference type="InterPro" id="IPR008921">
    <property type="entry name" value="DNA_pol3_clamp-load_cplx_C"/>
</dbReference>
<keyword evidence="3 12" id="KW-0808">Transferase</keyword>
<evidence type="ECO:0000259" key="9">
    <source>
        <dbReference type="Pfam" id="PF06144"/>
    </source>
</evidence>
<proteinExistence type="inferred from homology"/>
<feature type="domain" description="DNA polymerase III delta N-terminal" evidence="9">
    <location>
        <begin position="5"/>
        <end position="102"/>
    </location>
</feature>
<accession>A0AAJ5ZEG9</accession>
<dbReference type="InterPro" id="IPR005790">
    <property type="entry name" value="DNA_polIII_delta"/>
</dbReference>
<dbReference type="RefSeq" id="WP_342823699.1">
    <property type="nucleotide sequence ID" value="NZ_CP046146.1"/>
</dbReference>
<dbReference type="Proteomes" id="UP001219901">
    <property type="component" value="Chromosome"/>
</dbReference>
<dbReference type="GO" id="GO:0006261">
    <property type="term" value="P:DNA-templated DNA replication"/>
    <property type="evidence" value="ECO:0007669"/>
    <property type="project" value="TreeGrafter"/>
</dbReference>
<evidence type="ECO:0000256" key="8">
    <source>
        <dbReference type="ARBA" id="ARBA00049244"/>
    </source>
</evidence>
<sequence length="322" mass="35778">MIRVLHGEDEYSRSEALTKIRESAGPEEVRDPNTTVFQGQGFKLSDVIGAAQVVPFMADRRVVIVYGVLGRMQKRDKSLGNEWRDLTDKLAEVPASTELVFVEEVGLRDNGIAIKSVGPSARIQEYRTKRRGELETWVRDRFAHYGADASRDAIARIAWLAGSDTRLLDQEVKKLALYAGDRAVTQDDVDLMVPDARETSIFAAVDAVLERRPAVAMKLLYSLLSGGSSVSTVLSMLARQVRLLILTIELQQQGVHPEEIGKRISLTNRYALDKTLRQSNNFGTEHLANIHRRLLAADLAIKQGEMDERLAVEILVGELSAA</sequence>
<dbReference type="Gene3D" id="1.20.272.10">
    <property type="match status" value="1"/>
</dbReference>
<dbReference type="Pfam" id="PF06144">
    <property type="entry name" value="DNA_pol3_delta"/>
    <property type="match status" value="1"/>
</dbReference>
<evidence type="ECO:0000256" key="2">
    <source>
        <dbReference type="ARBA" id="ARBA00017703"/>
    </source>
</evidence>
<dbReference type="InterPro" id="IPR027417">
    <property type="entry name" value="P-loop_NTPase"/>
</dbReference>
<dbReference type="EC" id="2.7.7.7" evidence="1"/>
<gene>
    <name evidence="12" type="primary">holA</name>
    <name evidence="11" type="ORF">GKO46_00405</name>
    <name evidence="12" type="ORF">GKO48_08815</name>
</gene>
<evidence type="ECO:0000256" key="7">
    <source>
        <dbReference type="ARBA" id="ARBA00034754"/>
    </source>
</evidence>
<dbReference type="PANTHER" id="PTHR34388">
    <property type="entry name" value="DNA POLYMERASE III SUBUNIT DELTA"/>
    <property type="match status" value="1"/>
</dbReference>
<organism evidence="12 13">
    <name type="scientific">Candidatus Lucifugimonas marina</name>
    <dbReference type="NCBI Taxonomy" id="3038979"/>
    <lineage>
        <taxon>Bacteria</taxon>
        <taxon>Bacillati</taxon>
        <taxon>Chloroflexota</taxon>
        <taxon>Dehalococcoidia</taxon>
        <taxon>SAR202 cluster</taxon>
        <taxon>Candidatus Lucifugimonadales</taxon>
        <taxon>Candidatus Lucifugimonadaceae</taxon>
        <taxon>Candidatus Lucifugimonas</taxon>
    </lineage>
</organism>
<evidence type="ECO:0000256" key="4">
    <source>
        <dbReference type="ARBA" id="ARBA00022695"/>
    </source>
</evidence>
<dbReference type="Pfam" id="PF21694">
    <property type="entry name" value="DNA_pol3_delta_C"/>
    <property type="match status" value="1"/>
</dbReference>
<evidence type="ECO:0000256" key="1">
    <source>
        <dbReference type="ARBA" id="ARBA00012417"/>
    </source>
</evidence>
<dbReference type="InterPro" id="IPR010372">
    <property type="entry name" value="DNA_pol3_delta_N"/>
</dbReference>
<evidence type="ECO:0000256" key="3">
    <source>
        <dbReference type="ARBA" id="ARBA00022679"/>
    </source>
</evidence>
<evidence type="ECO:0000313" key="13">
    <source>
        <dbReference type="Proteomes" id="UP001219901"/>
    </source>
</evidence>
<evidence type="ECO:0000259" key="10">
    <source>
        <dbReference type="Pfam" id="PF21694"/>
    </source>
</evidence>
<evidence type="ECO:0000313" key="12">
    <source>
        <dbReference type="EMBL" id="WFG39714.1"/>
    </source>
</evidence>
<dbReference type="Gene3D" id="3.40.50.300">
    <property type="entry name" value="P-loop containing nucleotide triphosphate hydrolases"/>
    <property type="match status" value="1"/>
</dbReference>
<reference evidence="13" key="3">
    <citation type="submission" date="2023-06" db="EMBL/GenBank/DDBJ databases">
        <title>Pangenomics reveal diversification of enzyme families and niche specialization in globally abundant SAR202 bacteria.</title>
        <authorList>
            <person name="Saw J.H.W."/>
        </authorList>
    </citation>
    <scope>NUCLEOTIDE SEQUENCE [LARGE SCALE GENOMIC DNA]</scope>
    <source>
        <strain evidence="13">JH1073</strain>
    </source>
</reference>
<keyword evidence="13" id="KW-1185">Reference proteome</keyword>
<dbReference type="NCBIfam" id="TIGR01128">
    <property type="entry name" value="holA"/>
    <property type="match status" value="1"/>
</dbReference>
<dbReference type="InterPro" id="IPR048466">
    <property type="entry name" value="DNA_pol3_delta-like_C"/>
</dbReference>
<dbReference type="SUPFAM" id="SSF48019">
    <property type="entry name" value="post-AAA+ oligomerization domain-like"/>
    <property type="match status" value="1"/>
</dbReference>
<keyword evidence="5" id="KW-0235">DNA replication</keyword>
<keyword evidence="4 12" id="KW-0548">Nucleotidyltransferase</keyword>
<dbReference type="GO" id="GO:0003887">
    <property type="term" value="F:DNA-directed DNA polymerase activity"/>
    <property type="evidence" value="ECO:0007669"/>
    <property type="project" value="UniProtKB-KW"/>
</dbReference>
<dbReference type="EMBL" id="CP046147">
    <property type="protein sequence ID" value="WFG39714.1"/>
    <property type="molecule type" value="Genomic_DNA"/>
</dbReference>
<dbReference type="Proteomes" id="UP001321249">
    <property type="component" value="Unassembled WGS sequence"/>
</dbReference>
<evidence type="ECO:0000256" key="5">
    <source>
        <dbReference type="ARBA" id="ARBA00022705"/>
    </source>
</evidence>
<comment type="catalytic activity">
    <reaction evidence="8">
        <text>DNA(n) + a 2'-deoxyribonucleoside 5'-triphosphate = DNA(n+1) + diphosphate</text>
        <dbReference type="Rhea" id="RHEA:22508"/>
        <dbReference type="Rhea" id="RHEA-COMP:17339"/>
        <dbReference type="Rhea" id="RHEA-COMP:17340"/>
        <dbReference type="ChEBI" id="CHEBI:33019"/>
        <dbReference type="ChEBI" id="CHEBI:61560"/>
        <dbReference type="ChEBI" id="CHEBI:173112"/>
        <dbReference type="EC" id="2.7.7.7"/>
    </reaction>
</comment>
<evidence type="ECO:0000313" key="11">
    <source>
        <dbReference type="EMBL" id="MDG0865535.1"/>
    </source>
</evidence>
<evidence type="ECO:0000313" key="14">
    <source>
        <dbReference type="Proteomes" id="UP001321249"/>
    </source>
</evidence>
<reference evidence="13 14" key="1">
    <citation type="submission" date="2019-11" db="EMBL/GenBank/DDBJ databases">
        <authorList>
            <person name="Cho J.-C."/>
        </authorList>
    </citation>
    <scope>NUCLEOTIDE SEQUENCE [LARGE SCALE GENOMIC DNA]</scope>
    <source>
        <strain evidence="12 13">JH1073</strain>
        <strain evidence="11 14">JH702</strain>
    </source>
</reference>
<dbReference type="Gene3D" id="1.10.8.60">
    <property type="match status" value="1"/>
</dbReference>
<dbReference type="EMBL" id="WMBE01000001">
    <property type="protein sequence ID" value="MDG0865535.1"/>
    <property type="molecule type" value="Genomic_DNA"/>
</dbReference>
<dbReference type="GO" id="GO:0003677">
    <property type="term" value="F:DNA binding"/>
    <property type="evidence" value="ECO:0007669"/>
    <property type="project" value="InterPro"/>
</dbReference>
<name>A0AAJ5ZEG9_9CHLR</name>
<protein>
    <recommendedName>
        <fullName evidence="2">DNA polymerase III subunit delta</fullName>
        <ecNumber evidence="1">2.7.7.7</ecNumber>
    </recommendedName>
</protein>
<comment type="similarity">
    <text evidence="7">Belongs to the DNA polymerase HolA subunit family.</text>
</comment>
<dbReference type="SUPFAM" id="SSF52540">
    <property type="entry name" value="P-loop containing nucleoside triphosphate hydrolases"/>
    <property type="match status" value="1"/>
</dbReference>
<dbReference type="GO" id="GO:0009360">
    <property type="term" value="C:DNA polymerase III complex"/>
    <property type="evidence" value="ECO:0007669"/>
    <property type="project" value="InterPro"/>
</dbReference>
<keyword evidence="6" id="KW-0239">DNA-directed DNA polymerase</keyword>
<evidence type="ECO:0000256" key="6">
    <source>
        <dbReference type="ARBA" id="ARBA00022932"/>
    </source>
</evidence>
<feature type="domain" description="DNA polymerase III delta subunit-like C-terminal" evidence="10">
    <location>
        <begin position="198"/>
        <end position="316"/>
    </location>
</feature>
<dbReference type="PANTHER" id="PTHR34388:SF1">
    <property type="entry name" value="DNA POLYMERASE III SUBUNIT DELTA"/>
    <property type="match status" value="1"/>
</dbReference>
<reference evidence="12" key="2">
    <citation type="journal article" date="2023" name="Nat. Commun.">
        <title>Cultivation of marine bacteria of the SAR202 clade.</title>
        <authorList>
            <person name="Lim Y."/>
            <person name="Seo J.H."/>
            <person name="Giovannoni S.J."/>
            <person name="Kang I."/>
            <person name="Cho J.C."/>
        </authorList>
    </citation>
    <scope>NUCLEOTIDE SEQUENCE</scope>
    <source>
        <strain evidence="12">JH1073</strain>
    </source>
</reference>